<evidence type="ECO:0000256" key="5">
    <source>
        <dbReference type="SAM" id="MobiDB-lite"/>
    </source>
</evidence>
<evidence type="ECO:0000256" key="4">
    <source>
        <dbReference type="PROSITE-ProRule" id="PRU00335"/>
    </source>
</evidence>
<evidence type="ECO:0000256" key="3">
    <source>
        <dbReference type="ARBA" id="ARBA00023163"/>
    </source>
</evidence>
<comment type="caution">
    <text evidence="7">The sequence shown here is derived from an EMBL/GenBank/DDBJ whole genome shotgun (WGS) entry which is preliminary data.</text>
</comment>
<gene>
    <name evidence="7" type="ORF">ACFONL_08895</name>
</gene>
<sequence length="251" mass="27302">MKRSHPAQALPYGKPMTADRQAAQRQRRGTGAAAPARRPAPNETRLRILEAAMKCFAQQGFSGATTREIAAEASVTLPVIAYHFGNKEGLHHACAQVILGRYRDRMLPVVVSGRASVRSGALAAADARDILSQIMEGLIEAFTHEADEKYRSHFVLRELSDRGPAYAYLMKELWRPGVLLVADLLAIASGRDATTDRDKAAALMLLSSLSALSNQSAISLSILDRSRFTDDDRVLAGQLAGGMIDSFLERK</sequence>
<evidence type="ECO:0000256" key="1">
    <source>
        <dbReference type="ARBA" id="ARBA00023015"/>
    </source>
</evidence>
<proteinExistence type="predicted"/>
<dbReference type="PRINTS" id="PR00455">
    <property type="entry name" value="HTHTETR"/>
</dbReference>
<dbReference type="InterPro" id="IPR050109">
    <property type="entry name" value="HTH-type_TetR-like_transc_reg"/>
</dbReference>
<keyword evidence="3" id="KW-0804">Transcription</keyword>
<accession>A0ABV7UGQ4</accession>
<evidence type="ECO:0000256" key="2">
    <source>
        <dbReference type="ARBA" id="ARBA00023125"/>
    </source>
</evidence>
<feature type="compositionally biased region" description="Low complexity" evidence="5">
    <location>
        <begin position="18"/>
        <end position="41"/>
    </location>
</feature>
<keyword evidence="2 4" id="KW-0238">DNA-binding</keyword>
<keyword evidence="1" id="KW-0805">Transcription regulation</keyword>
<dbReference type="PANTHER" id="PTHR30055:SF234">
    <property type="entry name" value="HTH-TYPE TRANSCRIPTIONAL REGULATOR BETI"/>
    <property type="match status" value="1"/>
</dbReference>
<dbReference type="SUPFAM" id="SSF48498">
    <property type="entry name" value="Tetracyclin repressor-like, C-terminal domain"/>
    <property type="match status" value="1"/>
</dbReference>
<dbReference type="SUPFAM" id="SSF46689">
    <property type="entry name" value="Homeodomain-like"/>
    <property type="match status" value="1"/>
</dbReference>
<keyword evidence="8" id="KW-1185">Reference proteome</keyword>
<feature type="domain" description="HTH tetR-type" evidence="6">
    <location>
        <begin position="42"/>
        <end position="102"/>
    </location>
</feature>
<dbReference type="Gene3D" id="1.10.357.10">
    <property type="entry name" value="Tetracycline Repressor, domain 2"/>
    <property type="match status" value="1"/>
</dbReference>
<dbReference type="EMBL" id="JBHRYC010000038">
    <property type="protein sequence ID" value="MFC3637498.1"/>
    <property type="molecule type" value="Genomic_DNA"/>
</dbReference>
<dbReference type="Proteomes" id="UP001595704">
    <property type="component" value="Unassembled WGS sequence"/>
</dbReference>
<dbReference type="Pfam" id="PF00440">
    <property type="entry name" value="TetR_N"/>
    <property type="match status" value="1"/>
</dbReference>
<reference evidence="8" key="1">
    <citation type="journal article" date="2019" name="Int. J. Syst. Evol. Microbiol.">
        <title>The Global Catalogue of Microorganisms (GCM) 10K type strain sequencing project: providing services to taxonomists for standard genome sequencing and annotation.</title>
        <authorList>
            <consortium name="The Broad Institute Genomics Platform"/>
            <consortium name="The Broad Institute Genome Sequencing Center for Infectious Disease"/>
            <person name="Wu L."/>
            <person name="Ma J."/>
        </authorList>
    </citation>
    <scope>NUCLEOTIDE SEQUENCE [LARGE SCALE GENOMIC DNA]</scope>
    <source>
        <strain evidence="8">KCTC 42282</strain>
    </source>
</reference>
<feature type="region of interest" description="Disordered" evidence="5">
    <location>
        <begin position="1"/>
        <end position="41"/>
    </location>
</feature>
<dbReference type="PANTHER" id="PTHR30055">
    <property type="entry name" value="HTH-TYPE TRANSCRIPTIONAL REGULATOR RUTR"/>
    <property type="match status" value="1"/>
</dbReference>
<name>A0ABV7UGQ4_9HYPH</name>
<dbReference type="PROSITE" id="PS50977">
    <property type="entry name" value="HTH_TETR_2"/>
    <property type="match status" value="1"/>
</dbReference>
<dbReference type="InterPro" id="IPR009057">
    <property type="entry name" value="Homeodomain-like_sf"/>
</dbReference>
<dbReference type="RefSeq" id="WP_308432037.1">
    <property type="nucleotide sequence ID" value="NZ_BNCG01000008.1"/>
</dbReference>
<protein>
    <submittedName>
        <fullName evidence="7">TetR/AcrR family transcriptional regulator</fullName>
    </submittedName>
</protein>
<dbReference type="InterPro" id="IPR001647">
    <property type="entry name" value="HTH_TetR"/>
</dbReference>
<feature type="DNA-binding region" description="H-T-H motif" evidence="4">
    <location>
        <begin position="65"/>
        <end position="84"/>
    </location>
</feature>
<dbReference type="Gene3D" id="1.10.10.60">
    <property type="entry name" value="Homeodomain-like"/>
    <property type="match status" value="1"/>
</dbReference>
<evidence type="ECO:0000313" key="7">
    <source>
        <dbReference type="EMBL" id="MFC3637498.1"/>
    </source>
</evidence>
<evidence type="ECO:0000259" key="6">
    <source>
        <dbReference type="PROSITE" id="PS50977"/>
    </source>
</evidence>
<evidence type="ECO:0000313" key="8">
    <source>
        <dbReference type="Proteomes" id="UP001595704"/>
    </source>
</evidence>
<organism evidence="7 8">
    <name type="scientific">Camelimonas fluminis</name>
    <dbReference type="NCBI Taxonomy" id="1576911"/>
    <lineage>
        <taxon>Bacteria</taxon>
        <taxon>Pseudomonadati</taxon>
        <taxon>Pseudomonadota</taxon>
        <taxon>Alphaproteobacteria</taxon>
        <taxon>Hyphomicrobiales</taxon>
        <taxon>Chelatococcaceae</taxon>
        <taxon>Camelimonas</taxon>
    </lineage>
</organism>
<dbReference type="InterPro" id="IPR036271">
    <property type="entry name" value="Tet_transcr_reg_TetR-rel_C_sf"/>
</dbReference>